<keyword evidence="5" id="KW-1185">Reference proteome</keyword>
<dbReference type="InterPro" id="IPR013217">
    <property type="entry name" value="Methyltransf_12"/>
</dbReference>
<accession>A0AAN6TWI9</accession>
<dbReference type="EMBL" id="MU853232">
    <property type="protein sequence ID" value="KAK4122072.1"/>
    <property type="molecule type" value="Genomic_DNA"/>
</dbReference>
<sequence length="354" mass="39400">MASVDPKTKTTYATTDWNHYQQGRPPYPPSLTELILSYHRRHQQGNGIPDSGWNRMVDIGAGSGVASTNFMPFFKTIHISDPSPSNLDQARSFLNDYAGRHNLDPVLEYSQSTGEEAHAHLIPNSQYADLAICATAAHFIDPDGLASSIAKLLRPGGTLAVFSYWMPSFPEQSRRFSDAFANAFDKVVLHALVAKEAGKGADASRATQLAKVVRRRMTGKGVLDSLPVPKEWFDDPVRVYINAGPPGGEMEIALSDLYRKFARPGEQVGGISRVGERDRVVRYETGTHPEADGWEFEVDKKWLSNFFDTIRPPGVESEEAREAYANWERVFKEECPGGKVRINWPAYLVLASRK</sequence>
<evidence type="ECO:0000256" key="1">
    <source>
        <dbReference type="ARBA" id="ARBA00022603"/>
    </source>
</evidence>
<evidence type="ECO:0000259" key="3">
    <source>
        <dbReference type="Pfam" id="PF08242"/>
    </source>
</evidence>
<gene>
    <name evidence="4" type="ORF">N657DRAFT_647603</name>
</gene>
<evidence type="ECO:0000256" key="2">
    <source>
        <dbReference type="ARBA" id="ARBA00022679"/>
    </source>
</evidence>
<proteinExistence type="predicted"/>
<dbReference type="Gene3D" id="3.40.50.150">
    <property type="entry name" value="Vaccinia Virus protein VP39"/>
    <property type="match status" value="1"/>
</dbReference>
<dbReference type="InterPro" id="IPR051052">
    <property type="entry name" value="Diverse_substrate_MTase"/>
</dbReference>
<dbReference type="GeneID" id="87830121"/>
<evidence type="ECO:0000313" key="5">
    <source>
        <dbReference type="Proteomes" id="UP001302602"/>
    </source>
</evidence>
<dbReference type="SUPFAM" id="SSF53335">
    <property type="entry name" value="S-adenosyl-L-methionine-dependent methyltransferases"/>
    <property type="match status" value="1"/>
</dbReference>
<feature type="domain" description="Methyltransferase type 12" evidence="3">
    <location>
        <begin position="57"/>
        <end position="159"/>
    </location>
</feature>
<evidence type="ECO:0000313" key="4">
    <source>
        <dbReference type="EMBL" id="KAK4122072.1"/>
    </source>
</evidence>
<dbReference type="Proteomes" id="UP001302602">
    <property type="component" value="Unassembled WGS sequence"/>
</dbReference>
<reference evidence="4" key="2">
    <citation type="submission" date="2023-05" db="EMBL/GenBank/DDBJ databases">
        <authorList>
            <consortium name="Lawrence Berkeley National Laboratory"/>
            <person name="Steindorff A."/>
            <person name="Hensen N."/>
            <person name="Bonometti L."/>
            <person name="Westerberg I."/>
            <person name="Brannstrom I.O."/>
            <person name="Guillou S."/>
            <person name="Cros-Aarteil S."/>
            <person name="Calhoun S."/>
            <person name="Haridas S."/>
            <person name="Kuo A."/>
            <person name="Mondo S."/>
            <person name="Pangilinan J."/>
            <person name="Riley R."/>
            <person name="Labutti K."/>
            <person name="Andreopoulos B."/>
            <person name="Lipzen A."/>
            <person name="Chen C."/>
            <person name="Yanf M."/>
            <person name="Daum C."/>
            <person name="Ng V."/>
            <person name="Clum A."/>
            <person name="Ohm R."/>
            <person name="Martin F."/>
            <person name="Silar P."/>
            <person name="Natvig D."/>
            <person name="Lalanne C."/>
            <person name="Gautier V."/>
            <person name="Ament-Velasquez S.L."/>
            <person name="Kruys A."/>
            <person name="Hutchinson M.I."/>
            <person name="Powell A.J."/>
            <person name="Barry K."/>
            <person name="Miller A.N."/>
            <person name="Grigoriev I.V."/>
            <person name="Debuchy R."/>
            <person name="Gladieux P."/>
            <person name="Thoren M.H."/>
            <person name="Johannesson H."/>
        </authorList>
    </citation>
    <scope>NUCLEOTIDE SEQUENCE</scope>
    <source>
        <strain evidence="4">CBS 731.68</strain>
    </source>
</reference>
<dbReference type="AlphaFoldDB" id="A0AAN6TWI9"/>
<dbReference type="RefSeq" id="XP_062645843.1">
    <property type="nucleotide sequence ID" value="XM_062793352.1"/>
</dbReference>
<reference evidence="4" key="1">
    <citation type="journal article" date="2023" name="Mol. Phylogenet. Evol.">
        <title>Genome-scale phylogeny and comparative genomics of the fungal order Sordariales.</title>
        <authorList>
            <person name="Hensen N."/>
            <person name="Bonometti L."/>
            <person name="Westerberg I."/>
            <person name="Brannstrom I.O."/>
            <person name="Guillou S."/>
            <person name="Cros-Aarteil S."/>
            <person name="Calhoun S."/>
            <person name="Haridas S."/>
            <person name="Kuo A."/>
            <person name="Mondo S."/>
            <person name="Pangilinan J."/>
            <person name="Riley R."/>
            <person name="LaButti K."/>
            <person name="Andreopoulos B."/>
            <person name="Lipzen A."/>
            <person name="Chen C."/>
            <person name="Yan M."/>
            <person name="Daum C."/>
            <person name="Ng V."/>
            <person name="Clum A."/>
            <person name="Steindorff A."/>
            <person name="Ohm R.A."/>
            <person name="Martin F."/>
            <person name="Silar P."/>
            <person name="Natvig D.O."/>
            <person name="Lalanne C."/>
            <person name="Gautier V."/>
            <person name="Ament-Velasquez S.L."/>
            <person name="Kruys A."/>
            <person name="Hutchinson M.I."/>
            <person name="Powell A.J."/>
            <person name="Barry K."/>
            <person name="Miller A.N."/>
            <person name="Grigoriev I.V."/>
            <person name="Debuchy R."/>
            <person name="Gladieux P."/>
            <person name="Hiltunen Thoren M."/>
            <person name="Johannesson H."/>
        </authorList>
    </citation>
    <scope>NUCLEOTIDE SEQUENCE</scope>
    <source>
        <strain evidence="4">CBS 731.68</strain>
    </source>
</reference>
<organism evidence="4 5">
    <name type="scientific">Parathielavia appendiculata</name>
    <dbReference type="NCBI Taxonomy" id="2587402"/>
    <lineage>
        <taxon>Eukaryota</taxon>
        <taxon>Fungi</taxon>
        <taxon>Dikarya</taxon>
        <taxon>Ascomycota</taxon>
        <taxon>Pezizomycotina</taxon>
        <taxon>Sordariomycetes</taxon>
        <taxon>Sordariomycetidae</taxon>
        <taxon>Sordariales</taxon>
        <taxon>Chaetomiaceae</taxon>
        <taxon>Parathielavia</taxon>
    </lineage>
</organism>
<protein>
    <recommendedName>
        <fullName evidence="3">Methyltransferase type 12 domain-containing protein</fullName>
    </recommendedName>
</protein>
<keyword evidence="1" id="KW-0489">Methyltransferase</keyword>
<dbReference type="GO" id="GO:0008168">
    <property type="term" value="F:methyltransferase activity"/>
    <property type="evidence" value="ECO:0007669"/>
    <property type="project" value="UniProtKB-KW"/>
</dbReference>
<name>A0AAN6TWI9_9PEZI</name>
<dbReference type="InterPro" id="IPR029063">
    <property type="entry name" value="SAM-dependent_MTases_sf"/>
</dbReference>
<comment type="caution">
    <text evidence="4">The sequence shown here is derived from an EMBL/GenBank/DDBJ whole genome shotgun (WGS) entry which is preliminary data.</text>
</comment>
<dbReference type="GO" id="GO:0032259">
    <property type="term" value="P:methylation"/>
    <property type="evidence" value="ECO:0007669"/>
    <property type="project" value="UniProtKB-KW"/>
</dbReference>
<dbReference type="PANTHER" id="PTHR44942">
    <property type="entry name" value="METHYLTRANSF_11 DOMAIN-CONTAINING PROTEIN"/>
    <property type="match status" value="1"/>
</dbReference>
<dbReference type="Pfam" id="PF08242">
    <property type="entry name" value="Methyltransf_12"/>
    <property type="match status" value="1"/>
</dbReference>
<dbReference type="CDD" id="cd02440">
    <property type="entry name" value="AdoMet_MTases"/>
    <property type="match status" value="1"/>
</dbReference>
<keyword evidence="2" id="KW-0808">Transferase</keyword>
<dbReference type="PANTHER" id="PTHR44942:SF4">
    <property type="entry name" value="METHYLTRANSFERASE TYPE 11 DOMAIN-CONTAINING PROTEIN"/>
    <property type="match status" value="1"/>
</dbReference>